<dbReference type="GO" id="GO:0005886">
    <property type="term" value="C:plasma membrane"/>
    <property type="evidence" value="ECO:0007669"/>
    <property type="project" value="UniProtKB-SubCell"/>
</dbReference>
<evidence type="ECO:0000256" key="4">
    <source>
        <dbReference type="ARBA" id="ARBA00022989"/>
    </source>
</evidence>
<name>A0A9D2IE61_9BACT</name>
<gene>
    <name evidence="9" type="ORF">H9779_02285</name>
</gene>
<evidence type="ECO:0000256" key="3">
    <source>
        <dbReference type="ARBA" id="ARBA00022692"/>
    </source>
</evidence>
<feature type="domain" description="Phage shock protein PspC N-terminal" evidence="8">
    <location>
        <begin position="108"/>
        <end position="165"/>
    </location>
</feature>
<sequence>MKETVNVNLASQAFTFDKDAYRSMKVYLAAIRRRLPKEDEETLNDVEARLAEILRAKLSSPMMVVTFAMVQEAKSQMGDPSEFGDGAASNVENRNGVDTGESEEVPSRRLYRSRSDRSIAGVCGGLAEYLEVDVTALRLVTLLLILFGGVSIWVYVILWILIPSEPVGRMYAKNKN</sequence>
<evidence type="ECO:0000256" key="6">
    <source>
        <dbReference type="SAM" id="MobiDB-lite"/>
    </source>
</evidence>
<dbReference type="Pfam" id="PF04024">
    <property type="entry name" value="PspC"/>
    <property type="match status" value="1"/>
</dbReference>
<evidence type="ECO:0000256" key="2">
    <source>
        <dbReference type="ARBA" id="ARBA00022475"/>
    </source>
</evidence>
<feature type="transmembrane region" description="Helical" evidence="7">
    <location>
        <begin position="139"/>
        <end position="162"/>
    </location>
</feature>
<proteinExistence type="predicted"/>
<evidence type="ECO:0000256" key="7">
    <source>
        <dbReference type="SAM" id="Phobius"/>
    </source>
</evidence>
<comment type="subcellular location">
    <subcellularLocation>
        <location evidence="1">Cell membrane</location>
        <topology evidence="1">Single-pass membrane protein</topology>
    </subcellularLocation>
</comment>
<organism evidence="9 10">
    <name type="scientific">Candidatus Alistipes avicola</name>
    <dbReference type="NCBI Taxonomy" id="2838432"/>
    <lineage>
        <taxon>Bacteria</taxon>
        <taxon>Pseudomonadati</taxon>
        <taxon>Bacteroidota</taxon>
        <taxon>Bacteroidia</taxon>
        <taxon>Bacteroidales</taxon>
        <taxon>Rikenellaceae</taxon>
        <taxon>Alistipes</taxon>
    </lineage>
</organism>
<keyword evidence="2" id="KW-1003">Cell membrane</keyword>
<dbReference type="PANTHER" id="PTHR33885:SF3">
    <property type="entry name" value="PHAGE SHOCK PROTEIN C"/>
    <property type="match status" value="1"/>
</dbReference>
<accession>A0A9D2IE61</accession>
<evidence type="ECO:0000259" key="8">
    <source>
        <dbReference type="Pfam" id="PF04024"/>
    </source>
</evidence>
<evidence type="ECO:0000313" key="10">
    <source>
        <dbReference type="Proteomes" id="UP000824259"/>
    </source>
</evidence>
<dbReference type="InterPro" id="IPR007168">
    <property type="entry name" value="Phageshock_PspC_N"/>
</dbReference>
<evidence type="ECO:0000256" key="1">
    <source>
        <dbReference type="ARBA" id="ARBA00004162"/>
    </source>
</evidence>
<feature type="region of interest" description="Disordered" evidence="6">
    <location>
        <begin position="77"/>
        <end position="109"/>
    </location>
</feature>
<comment type="caution">
    <text evidence="9">The sequence shown here is derived from an EMBL/GenBank/DDBJ whole genome shotgun (WGS) entry which is preliminary data.</text>
</comment>
<keyword evidence="5 7" id="KW-0472">Membrane</keyword>
<reference evidence="9" key="2">
    <citation type="submission" date="2021-04" db="EMBL/GenBank/DDBJ databases">
        <authorList>
            <person name="Gilroy R."/>
        </authorList>
    </citation>
    <scope>NUCLEOTIDE SEQUENCE</scope>
    <source>
        <strain evidence="9">CHK169-11906</strain>
    </source>
</reference>
<dbReference type="AlphaFoldDB" id="A0A9D2IE61"/>
<reference evidence="9" key="1">
    <citation type="journal article" date="2021" name="PeerJ">
        <title>Extensive microbial diversity within the chicken gut microbiome revealed by metagenomics and culture.</title>
        <authorList>
            <person name="Gilroy R."/>
            <person name="Ravi A."/>
            <person name="Getino M."/>
            <person name="Pursley I."/>
            <person name="Horton D.L."/>
            <person name="Alikhan N.F."/>
            <person name="Baker D."/>
            <person name="Gharbi K."/>
            <person name="Hall N."/>
            <person name="Watson M."/>
            <person name="Adriaenssens E.M."/>
            <person name="Foster-Nyarko E."/>
            <person name="Jarju S."/>
            <person name="Secka A."/>
            <person name="Antonio M."/>
            <person name="Oren A."/>
            <person name="Chaudhuri R.R."/>
            <person name="La Ragione R."/>
            <person name="Hildebrand F."/>
            <person name="Pallen M.J."/>
        </authorList>
    </citation>
    <scope>NUCLEOTIDE SEQUENCE</scope>
    <source>
        <strain evidence="9">CHK169-11906</strain>
    </source>
</reference>
<protein>
    <submittedName>
        <fullName evidence="9">PspC domain-containing protein</fullName>
    </submittedName>
</protein>
<keyword evidence="3 7" id="KW-0812">Transmembrane</keyword>
<dbReference type="Proteomes" id="UP000824259">
    <property type="component" value="Unassembled WGS sequence"/>
</dbReference>
<evidence type="ECO:0000313" key="9">
    <source>
        <dbReference type="EMBL" id="HJA98413.1"/>
    </source>
</evidence>
<evidence type="ECO:0000256" key="5">
    <source>
        <dbReference type="ARBA" id="ARBA00023136"/>
    </source>
</evidence>
<dbReference type="InterPro" id="IPR052027">
    <property type="entry name" value="PspC"/>
</dbReference>
<dbReference type="PANTHER" id="PTHR33885">
    <property type="entry name" value="PHAGE SHOCK PROTEIN C"/>
    <property type="match status" value="1"/>
</dbReference>
<dbReference type="EMBL" id="DWYR01000008">
    <property type="protein sequence ID" value="HJA98413.1"/>
    <property type="molecule type" value="Genomic_DNA"/>
</dbReference>
<keyword evidence="4 7" id="KW-1133">Transmembrane helix</keyword>